<name>W5SLJ1_9SPIR</name>
<accession>W5SLJ1</accession>
<protein>
    <submittedName>
        <fullName evidence="1">Putative cytosolic protein</fullName>
    </submittedName>
</protein>
<dbReference type="InterPro" id="IPR004180">
    <property type="entry name" value="DUF226_BOR_spp"/>
</dbReference>
<dbReference type="EMBL" id="CP004321">
    <property type="protein sequence ID" value="AHH07553.1"/>
    <property type="molecule type" value="Genomic_DNA"/>
</dbReference>
<organism evidence="1">
    <name type="scientific">Borrelia crocidurae DOU</name>
    <dbReference type="NCBI Taxonomy" id="1293575"/>
    <lineage>
        <taxon>Bacteria</taxon>
        <taxon>Pseudomonadati</taxon>
        <taxon>Spirochaetota</taxon>
        <taxon>Spirochaetia</taxon>
        <taxon>Spirochaetales</taxon>
        <taxon>Borreliaceae</taxon>
        <taxon>Borrelia</taxon>
    </lineage>
</organism>
<dbReference type="RefSeq" id="WP_025401447.1">
    <property type="nucleotide sequence ID" value="NZ_CP004321.1"/>
</dbReference>
<reference evidence="1" key="1">
    <citation type="submission" date="2013-02" db="EMBL/GenBank/DDBJ databases">
        <title>Comparative genomics of Borrelia species.</title>
        <authorList>
            <person name="Schwan T.G."/>
            <person name="Raffel S.J."/>
            <person name="Porcella S.F."/>
        </authorList>
    </citation>
    <scope>NUCLEOTIDE SEQUENCE</scope>
    <source>
        <strain evidence="1">DOU</strain>
        <plasmid evidence="1">unnamed</plasmid>
    </source>
</reference>
<geneLocation type="plasmid" evidence="1">
    <name>unnamed</name>
</geneLocation>
<evidence type="ECO:0000313" key="1">
    <source>
        <dbReference type="EMBL" id="AHH07553.1"/>
    </source>
</evidence>
<keyword evidence="1" id="KW-0614">Plasmid</keyword>
<dbReference type="Pfam" id="PF02890">
    <property type="entry name" value="DUF226"/>
    <property type="match status" value="1"/>
</dbReference>
<dbReference type="HOGENOM" id="CLU_109712_0_0_12"/>
<proteinExistence type="predicted"/>
<sequence>MEHELNILEKKKVKLVSKEEKPLFIKIEEIEGRRLYHTKIMMDLHLFKVNENQKHKFFVSLRGLFDQNKVEYFHLFSIKGDDKFLGIYYGYRKPIKNIVRKYEDNGVSKSAIFLKVYYIEFRFKKGSIFCYLRGLAYLFRRDRLKTKYCQTLIDMTRRLEKKVYEFYNKKLLEGGLITKWLEKNQK</sequence>
<dbReference type="AlphaFoldDB" id="W5SLJ1"/>
<gene>
    <name evidence="1" type="ORF">BCD_1487</name>
</gene>